<accession>A0A644SUE5</accession>
<sequence>MLNYSKKLDRKIFILGLLIFTVFLLATTTQTDFAATNPINNTTAGGISGAINSSSPGDIIELDEGTYSGNNNTNMTIAKNVTIQGKTKDKVILDAQGLSRIFVINNNLNVTFINITFTNAYTTSNGGGIYNNYVNTTMKFIDCIFKGNTALVAGGGIYSRGNITIIGSNFTDNTADSGGGLHIASVVSNNYPTLIVYGSHFNNNSASGSGGGISINACDYVVINNSNFVNNIANYGSGGGLSLMFGSFNFNGFLNIINSNFTNNTVIDYYGGGIYLRSGTDNSTLFANISGSTFEDNSAVIGGGLYVSPGGVLITCTDTHVNLNLENSIFRGNKATNGGALALSKGNESSTDATLVSNIIGTTFTDNEATNDDGGIFIEFGEANIEDSLIVNNYAGNDGGAIALKANDSDVTVHISDSEITDNTAGNNGGAISSITNENSTGNSTVLVTGSDLSGNSACNNGGALSSNTGENSSGNSIIVVIDSDIENNTAGNNGDTASATTGDGSSGDSEIDIIGDSTIINNNPDKDDDGIYTSTGEDSTGSSEINIDDGVIKKLSSNSTIIVSNTVVGKTVVIRGVAIDENGNPLANIQLTININGVDYNVTTNALGEWSLNYTPSSPGTITVTVDLNENNKYYAFTNTTNFNVAKANTRSTIVISNATSGKSTIIRGVLVDENGNTIANAPINIVIGGKSNNLVTGADGSWSLSYTPLKAGNFIAKVYYNGNNNYIASTSSLNYTVAQGTSAPKKTDIRLLKKKSSKVFRHGKRVVMKWFTYKNYGAKGSKIITTKVIIKNLKYKLWKVYNKKLSYKFGNNKIKFKLNLKSGEKFKLKLKVYKPIKQK</sequence>
<keyword evidence="4" id="KW-0964">Secreted</keyword>
<feature type="compositionally biased region" description="Low complexity" evidence="8">
    <location>
        <begin position="534"/>
        <end position="545"/>
    </location>
</feature>
<dbReference type="SUPFAM" id="SSF49464">
    <property type="entry name" value="Carboxypeptidase regulatory domain-like"/>
    <property type="match status" value="1"/>
</dbReference>
<feature type="region of interest" description="Disordered" evidence="8">
    <location>
        <begin position="490"/>
        <end position="546"/>
    </location>
</feature>
<keyword evidence="6" id="KW-0472">Membrane</keyword>
<evidence type="ECO:0000256" key="3">
    <source>
        <dbReference type="ARBA" id="ARBA00004613"/>
    </source>
</evidence>
<dbReference type="NCBIfam" id="TIGR01376">
    <property type="entry name" value="POMP_repeat"/>
    <property type="match status" value="1"/>
</dbReference>
<dbReference type="PANTHER" id="PTHR11319:SF35">
    <property type="entry name" value="OUTER MEMBRANE PROTEIN PMPC-RELATED"/>
    <property type="match status" value="1"/>
</dbReference>
<dbReference type="InterPro" id="IPR011050">
    <property type="entry name" value="Pectin_lyase_fold/virulence"/>
</dbReference>
<evidence type="ECO:0000256" key="2">
    <source>
        <dbReference type="ARBA" id="ARBA00004442"/>
    </source>
</evidence>
<evidence type="ECO:0000256" key="1">
    <source>
        <dbReference type="ARBA" id="ARBA00004196"/>
    </source>
</evidence>
<evidence type="ECO:0000256" key="4">
    <source>
        <dbReference type="ARBA" id="ARBA00022525"/>
    </source>
</evidence>
<organism evidence="9">
    <name type="scientific">bioreactor metagenome</name>
    <dbReference type="NCBI Taxonomy" id="1076179"/>
    <lineage>
        <taxon>unclassified sequences</taxon>
        <taxon>metagenomes</taxon>
        <taxon>ecological metagenomes</taxon>
    </lineage>
</organism>
<gene>
    <name evidence="9" type="ORF">SDC9_03765</name>
</gene>
<keyword evidence="5" id="KW-0732">Signal</keyword>
<comment type="caution">
    <text evidence="9">The sequence shown here is derived from an EMBL/GenBank/DDBJ whole genome shotgun (WGS) entry which is preliminary data.</text>
</comment>
<comment type="subcellular location">
    <subcellularLocation>
        <location evidence="1">Cell envelope</location>
    </subcellularLocation>
    <subcellularLocation>
        <location evidence="2">Cell outer membrane</location>
    </subcellularLocation>
    <subcellularLocation>
        <location evidence="3">Secreted</location>
    </subcellularLocation>
</comment>
<keyword evidence="7" id="KW-0998">Cell outer membrane</keyword>
<protein>
    <recommendedName>
        <fullName evidence="10">Right handed beta helix domain-containing protein</fullName>
    </recommendedName>
</protein>
<dbReference type="Pfam" id="PF02415">
    <property type="entry name" value="Chlam_PMP"/>
    <property type="match status" value="2"/>
</dbReference>
<evidence type="ECO:0008006" key="10">
    <source>
        <dbReference type="Google" id="ProtNLM"/>
    </source>
</evidence>
<dbReference type="AlphaFoldDB" id="A0A644SUE5"/>
<evidence type="ECO:0000256" key="7">
    <source>
        <dbReference type="ARBA" id="ARBA00023237"/>
    </source>
</evidence>
<dbReference type="InterPro" id="IPR012334">
    <property type="entry name" value="Pectin_lyas_fold"/>
</dbReference>
<dbReference type="PANTHER" id="PTHR11319">
    <property type="entry name" value="G PROTEIN-COUPLED RECEPTOR-RELATED"/>
    <property type="match status" value="1"/>
</dbReference>
<evidence type="ECO:0000256" key="5">
    <source>
        <dbReference type="ARBA" id="ARBA00022729"/>
    </source>
</evidence>
<evidence type="ECO:0000256" key="6">
    <source>
        <dbReference type="ARBA" id="ARBA00023136"/>
    </source>
</evidence>
<dbReference type="InterPro" id="IPR006626">
    <property type="entry name" value="PbH1"/>
</dbReference>
<feature type="compositionally biased region" description="Low complexity" evidence="8">
    <location>
        <begin position="495"/>
        <end position="521"/>
    </location>
</feature>
<reference evidence="9" key="1">
    <citation type="submission" date="2019-08" db="EMBL/GenBank/DDBJ databases">
        <authorList>
            <person name="Kucharzyk K."/>
            <person name="Murdoch R.W."/>
            <person name="Higgins S."/>
            <person name="Loffler F."/>
        </authorList>
    </citation>
    <scope>NUCLEOTIDE SEQUENCE</scope>
</reference>
<dbReference type="InterPro" id="IPR003368">
    <property type="entry name" value="POMP_repeat"/>
</dbReference>
<dbReference type="Gene3D" id="2.160.20.10">
    <property type="entry name" value="Single-stranded right-handed beta-helix, Pectin lyase-like"/>
    <property type="match status" value="1"/>
</dbReference>
<dbReference type="GO" id="GO:0009279">
    <property type="term" value="C:cell outer membrane"/>
    <property type="evidence" value="ECO:0007669"/>
    <property type="project" value="UniProtKB-SubCell"/>
</dbReference>
<dbReference type="EMBL" id="VSSQ01000006">
    <property type="protein sequence ID" value="MPL58234.1"/>
    <property type="molecule type" value="Genomic_DNA"/>
</dbReference>
<dbReference type="SUPFAM" id="SSF51126">
    <property type="entry name" value="Pectin lyase-like"/>
    <property type="match status" value="1"/>
</dbReference>
<dbReference type="InterPro" id="IPR013783">
    <property type="entry name" value="Ig-like_fold"/>
</dbReference>
<proteinExistence type="predicted"/>
<evidence type="ECO:0000313" key="9">
    <source>
        <dbReference type="EMBL" id="MPL58234.1"/>
    </source>
</evidence>
<dbReference type="Gene3D" id="2.60.40.10">
    <property type="entry name" value="Immunoglobulins"/>
    <property type="match status" value="1"/>
</dbReference>
<evidence type="ECO:0000256" key="8">
    <source>
        <dbReference type="SAM" id="MobiDB-lite"/>
    </source>
</evidence>
<name>A0A644SUE5_9ZZZZ</name>
<dbReference type="GO" id="GO:0005576">
    <property type="term" value="C:extracellular region"/>
    <property type="evidence" value="ECO:0007669"/>
    <property type="project" value="UniProtKB-SubCell"/>
</dbReference>
<dbReference type="SMART" id="SM00710">
    <property type="entry name" value="PbH1"/>
    <property type="match status" value="13"/>
</dbReference>
<dbReference type="InterPro" id="IPR008969">
    <property type="entry name" value="CarboxyPept-like_regulatory"/>
</dbReference>